<dbReference type="SMART" id="SM00355">
    <property type="entry name" value="ZnF_C2H2"/>
    <property type="match status" value="2"/>
</dbReference>
<feature type="compositionally biased region" description="Low complexity" evidence="6">
    <location>
        <begin position="69"/>
        <end position="86"/>
    </location>
</feature>
<dbReference type="PANTHER" id="PTHR14003">
    <property type="entry name" value="TRANSCRIPTIONAL REPRESSOR PROTEIN YY"/>
    <property type="match status" value="1"/>
</dbReference>
<feature type="region of interest" description="Disordered" evidence="6">
    <location>
        <begin position="377"/>
        <end position="416"/>
    </location>
</feature>
<keyword evidence="3 5" id="KW-0863">Zinc-finger</keyword>
<feature type="compositionally biased region" description="Low complexity" evidence="6">
    <location>
        <begin position="103"/>
        <end position="121"/>
    </location>
</feature>
<keyword evidence="1" id="KW-0479">Metal-binding</keyword>
<feature type="region of interest" description="Disordered" evidence="6">
    <location>
        <begin position="67"/>
        <end position="141"/>
    </location>
</feature>
<dbReference type="SUPFAM" id="SSF57667">
    <property type="entry name" value="beta-beta-alpha zinc fingers"/>
    <property type="match status" value="1"/>
</dbReference>
<feature type="region of interest" description="Disordered" evidence="6">
    <location>
        <begin position="299"/>
        <end position="344"/>
    </location>
</feature>
<dbReference type="EMBL" id="JBANRG010000039">
    <property type="protein sequence ID" value="KAK7448151.1"/>
    <property type="molecule type" value="Genomic_DNA"/>
</dbReference>
<evidence type="ECO:0000256" key="1">
    <source>
        <dbReference type="ARBA" id="ARBA00022723"/>
    </source>
</evidence>
<keyword evidence="4" id="KW-0862">Zinc</keyword>
<comment type="caution">
    <text evidence="8">The sequence shown here is derived from an EMBL/GenBank/DDBJ whole genome shotgun (WGS) entry which is preliminary data.</text>
</comment>
<evidence type="ECO:0000313" key="9">
    <source>
        <dbReference type="Proteomes" id="UP001498398"/>
    </source>
</evidence>
<evidence type="ECO:0000256" key="2">
    <source>
        <dbReference type="ARBA" id="ARBA00022737"/>
    </source>
</evidence>
<feature type="compositionally biased region" description="Low complexity" evidence="6">
    <location>
        <begin position="380"/>
        <end position="391"/>
    </location>
</feature>
<feature type="compositionally biased region" description="Polar residues" evidence="6">
    <location>
        <begin position="351"/>
        <end position="369"/>
    </location>
</feature>
<keyword evidence="9" id="KW-1185">Reference proteome</keyword>
<dbReference type="InterPro" id="IPR013087">
    <property type="entry name" value="Znf_C2H2_type"/>
</dbReference>
<evidence type="ECO:0000256" key="3">
    <source>
        <dbReference type="ARBA" id="ARBA00022771"/>
    </source>
</evidence>
<dbReference type="Gene3D" id="3.30.160.60">
    <property type="entry name" value="Classic Zinc Finger"/>
    <property type="match status" value="2"/>
</dbReference>
<evidence type="ECO:0000256" key="5">
    <source>
        <dbReference type="PROSITE-ProRule" id="PRU00042"/>
    </source>
</evidence>
<feature type="region of interest" description="Disordered" evidence="6">
    <location>
        <begin position="350"/>
        <end position="369"/>
    </location>
</feature>
<feature type="domain" description="C2H2-type" evidence="7">
    <location>
        <begin position="15"/>
        <end position="42"/>
    </location>
</feature>
<dbReference type="Proteomes" id="UP001498398">
    <property type="component" value="Unassembled WGS sequence"/>
</dbReference>
<gene>
    <name evidence="8" type="primary">NRG1_2</name>
    <name evidence="8" type="ORF">VKT23_013910</name>
</gene>
<protein>
    <submittedName>
        <fullName evidence="8">Transcriptional repressor</fullName>
    </submittedName>
</protein>
<feature type="compositionally biased region" description="Polar residues" evidence="6">
    <location>
        <begin position="321"/>
        <end position="332"/>
    </location>
</feature>
<dbReference type="PROSITE" id="PS00028">
    <property type="entry name" value="ZINC_FINGER_C2H2_1"/>
    <property type="match status" value="2"/>
</dbReference>
<evidence type="ECO:0000313" key="8">
    <source>
        <dbReference type="EMBL" id="KAK7448151.1"/>
    </source>
</evidence>
<name>A0ABR1J269_9AGAR</name>
<feature type="compositionally biased region" description="Pro residues" evidence="6">
    <location>
        <begin position="122"/>
        <end position="134"/>
    </location>
</feature>
<proteinExistence type="predicted"/>
<sequence>MSQSSSGGPVQKTKNVCPTCNRAFITSGHLARHSRVHTGEKSHKCPFPGCEKRCSRQDNLQQHYQIHLSPGSHRTSSRTSRSSRGISSRREANSGLAPASLGNLSYPSPDSPLPLTSSLNNLPPPLLSPPPLEPAHPNGPHACSLYVQHSPPNSPPPLAPATLPVTMRHQQPPQSQFMVYRSSNSSSPDGMYCASFSSNMSMSGSSSHSPTIPVPGYSYRGTASTYQEQATGANGGYTYVHTTPVSSSSSSDYADSAPNPHSLPHINTLNYNSSATVSATASPLSSVSFRHSISHISHAQPYPPLQSQSSIQSIGHSPSPVSANAHSPQGQMLPSVSTLSSSLSNPPIPMTYSNMYSSTSPNDNLSQSHHQYDNHITNQLPSISSSPHSLPAANANYSPAGSMPVAQPLSNHGSNRNILGPSLSRFESPPLVLPPILATQSHSINGNNRNELQPRMIKERYSSNHGEQSPVSVHQRSYSDCYDGGPWMEVTPT</sequence>
<dbReference type="PANTHER" id="PTHR14003:SF19">
    <property type="entry name" value="YY2 TRANSCRIPTION FACTOR"/>
    <property type="match status" value="1"/>
</dbReference>
<evidence type="ECO:0000256" key="6">
    <source>
        <dbReference type="SAM" id="MobiDB-lite"/>
    </source>
</evidence>
<keyword evidence="2" id="KW-0677">Repeat</keyword>
<accession>A0ABR1J269</accession>
<feature type="domain" description="C2H2-type" evidence="7">
    <location>
        <begin position="43"/>
        <end position="72"/>
    </location>
</feature>
<feature type="compositionally biased region" description="Low complexity" evidence="6">
    <location>
        <begin position="333"/>
        <end position="344"/>
    </location>
</feature>
<reference evidence="8 9" key="1">
    <citation type="submission" date="2024-01" db="EMBL/GenBank/DDBJ databases">
        <title>A draft genome for the cacao thread blight pathogen Marasmiellus scandens.</title>
        <authorList>
            <person name="Baruah I.K."/>
            <person name="Leung J."/>
            <person name="Bukari Y."/>
            <person name="Amoako-Attah I."/>
            <person name="Meinhardt L.W."/>
            <person name="Bailey B.A."/>
            <person name="Cohen S.P."/>
        </authorList>
    </citation>
    <scope>NUCLEOTIDE SEQUENCE [LARGE SCALE GENOMIC DNA]</scope>
    <source>
        <strain evidence="8 9">GH-19</strain>
    </source>
</reference>
<dbReference type="PROSITE" id="PS50157">
    <property type="entry name" value="ZINC_FINGER_C2H2_2"/>
    <property type="match status" value="2"/>
</dbReference>
<dbReference type="Pfam" id="PF00096">
    <property type="entry name" value="zf-C2H2"/>
    <property type="match status" value="2"/>
</dbReference>
<evidence type="ECO:0000259" key="7">
    <source>
        <dbReference type="PROSITE" id="PS50157"/>
    </source>
</evidence>
<feature type="compositionally biased region" description="Low complexity" evidence="6">
    <location>
        <begin position="305"/>
        <end position="320"/>
    </location>
</feature>
<evidence type="ECO:0000256" key="4">
    <source>
        <dbReference type="ARBA" id="ARBA00022833"/>
    </source>
</evidence>
<organism evidence="8 9">
    <name type="scientific">Marasmiellus scandens</name>
    <dbReference type="NCBI Taxonomy" id="2682957"/>
    <lineage>
        <taxon>Eukaryota</taxon>
        <taxon>Fungi</taxon>
        <taxon>Dikarya</taxon>
        <taxon>Basidiomycota</taxon>
        <taxon>Agaricomycotina</taxon>
        <taxon>Agaricomycetes</taxon>
        <taxon>Agaricomycetidae</taxon>
        <taxon>Agaricales</taxon>
        <taxon>Marasmiineae</taxon>
        <taxon>Omphalotaceae</taxon>
        <taxon>Marasmiellus</taxon>
    </lineage>
</organism>
<dbReference type="InterPro" id="IPR036236">
    <property type="entry name" value="Znf_C2H2_sf"/>
</dbReference>